<dbReference type="InterPro" id="IPR001128">
    <property type="entry name" value="Cyt_P450"/>
</dbReference>
<evidence type="ECO:0000313" key="8">
    <source>
        <dbReference type="EMBL" id="KAJ4410087.1"/>
    </source>
</evidence>
<evidence type="ECO:0008006" key="10">
    <source>
        <dbReference type="Google" id="ProtNLM"/>
    </source>
</evidence>
<evidence type="ECO:0000256" key="4">
    <source>
        <dbReference type="ARBA" id="ARBA00023002"/>
    </source>
</evidence>
<keyword evidence="4" id="KW-0560">Oxidoreductase</keyword>
<dbReference type="Gene3D" id="1.10.630.10">
    <property type="entry name" value="Cytochrome P450"/>
    <property type="match status" value="1"/>
</dbReference>
<dbReference type="PRINTS" id="PR00463">
    <property type="entry name" value="EP450I"/>
</dbReference>
<keyword evidence="6" id="KW-0503">Monooxygenase</keyword>
<dbReference type="Pfam" id="PF00067">
    <property type="entry name" value="p450"/>
    <property type="match status" value="1"/>
</dbReference>
<protein>
    <recommendedName>
        <fullName evidence="10">Cytochrome P450</fullName>
    </recommendedName>
</protein>
<evidence type="ECO:0000256" key="2">
    <source>
        <dbReference type="ARBA" id="ARBA00010617"/>
    </source>
</evidence>
<dbReference type="PANTHER" id="PTHR24305:SF187">
    <property type="entry name" value="P450, PUTATIVE (EUROFUNG)-RELATED"/>
    <property type="match status" value="1"/>
</dbReference>
<evidence type="ECO:0000256" key="1">
    <source>
        <dbReference type="ARBA" id="ARBA00001971"/>
    </source>
</evidence>
<dbReference type="InterPro" id="IPR050121">
    <property type="entry name" value="Cytochrome_P450_monoxygenase"/>
</dbReference>
<keyword evidence="9" id="KW-1185">Reference proteome</keyword>
<comment type="cofactor">
    <cofactor evidence="1 7">
        <name>heme</name>
        <dbReference type="ChEBI" id="CHEBI:30413"/>
    </cofactor>
</comment>
<reference evidence="8" key="1">
    <citation type="submission" date="2022-10" db="EMBL/GenBank/DDBJ databases">
        <title>Tapping the CABI collections for fungal endophytes: first genome assemblies for Collariella, Neodidymelliopsis, Ascochyta clinopodiicola, Didymella pomorum, Didymosphaeria variabile, Neocosmospora piperis and Neocucurbitaria cava.</title>
        <authorList>
            <person name="Hill R."/>
        </authorList>
    </citation>
    <scope>NUCLEOTIDE SEQUENCE</scope>
    <source>
        <strain evidence="8">IMI 355091</strain>
    </source>
</reference>
<comment type="caution">
    <text evidence="8">The sequence shown here is derived from an EMBL/GenBank/DDBJ whole genome shotgun (WGS) entry which is preliminary data.</text>
</comment>
<dbReference type="SUPFAM" id="SSF48264">
    <property type="entry name" value="Cytochrome P450"/>
    <property type="match status" value="1"/>
</dbReference>
<dbReference type="OrthoDB" id="6692864at2759"/>
<name>A0A9W8ZJ30_9PLEO</name>
<dbReference type="PRINTS" id="PR00385">
    <property type="entry name" value="P450"/>
</dbReference>
<evidence type="ECO:0000313" key="9">
    <source>
        <dbReference type="Proteomes" id="UP001140510"/>
    </source>
</evidence>
<keyword evidence="7" id="KW-0349">Heme</keyword>
<proteinExistence type="inferred from homology"/>
<keyword evidence="5 7" id="KW-0408">Iron</keyword>
<dbReference type="PANTHER" id="PTHR24305">
    <property type="entry name" value="CYTOCHROME P450"/>
    <property type="match status" value="1"/>
</dbReference>
<sequence>MVKHYRILVNVLSEHASSNGSVDVSKHLMDLFFDVISDLTLGQSFNALTAGVRNPIIGEFLQYQQTVGFVLLNMWMFHLLRSIPIVASRLLYMTQWYASAISQRKEKMEDISPDLYTYLSQTDNFEDDGIHEAQLAIIAGADTNAITVSNACYLLCRYPEYQAKLYEELRPLPIAENIIDDQILLGKPYLLSIINETMRLYPPVPGGLQRLTPAEGATVAGRYIPGHMIVTTPTYALHRDSRAFIRPDDFIPERWTTKSELILRKDVFVPFSYGAYNCAGKPLAMMQLRMVIAMLVRKFELAFAPGKETDCERFVQDQADCFTLHIHALPLSLRTRATQEAVA</sequence>
<dbReference type="InterPro" id="IPR002401">
    <property type="entry name" value="Cyt_P450_E_grp-I"/>
</dbReference>
<dbReference type="InterPro" id="IPR036396">
    <property type="entry name" value="Cyt_P450_sf"/>
</dbReference>
<gene>
    <name evidence="8" type="ORF">N0V91_002096</name>
</gene>
<comment type="similarity">
    <text evidence="2">Belongs to the cytochrome P450 family.</text>
</comment>
<keyword evidence="3 7" id="KW-0479">Metal-binding</keyword>
<dbReference type="GO" id="GO:0004497">
    <property type="term" value="F:monooxygenase activity"/>
    <property type="evidence" value="ECO:0007669"/>
    <property type="project" value="UniProtKB-KW"/>
</dbReference>
<dbReference type="GO" id="GO:0020037">
    <property type="term" value="F:heme binding"/>
    <property type="evidence" value="ECO:0007669"/>
    <property type="project" value="InterPro"/>
</dbReference>
<evidence type="ECO:0000256" key="3">
    <source>
        <dbReference type="ARBA" id="ARBA00022723"/>
    </source>
</evidence>
<dbReference type="EMBL" id="JAPEVA010000009">
    <property type="protein sequence ID" value="KAJ4410087.1"/>
    <property type="molecule type" value="Genomic_DNA"/>
</dbReference>
<evidence type="ECO:0000256" key="7">
    <source>
        <dbReference type="PIRSR" id="PIRSR602401-1"/>
    </source>
</evidence>
<dbReference type="Proteomes" id="UP001140510">
    <property type="component" value="Unassembled WGS sequence"/>
</dbReference>
<evidence type="ECO:0000256" key="5">
    <source>
        <dbReference type="ARBA" id="ARBA00023004"/>
    </source>
</evidence>
<organism evidence="8 9">
    <name type="scientific">Didymella pomorum</name>
    <dbReference type="NCBI Taxonomy" id="749634"/>
    <lineage>
        <taxon>Eukaryota</taxon>
        <taxon>Fungi</taxon>
        <taxon>Dikarya</taxon>
        <taxon>Ascomycota</taxon>
        <taxon>Pezizomycotina</taxon>
        <taxon>Dothideomycetes</taxon>
        <taxon>Pleosporomycetidae</taxon>
        <taxon>Pleosporales</taxon>
        <taxon>Pleosporineae</taxon>
        <taxon>Didymellaceae</taxon>
        <taxon>Didymella</taxon>
    </lineage>
</organism>
<feature type="binding site" description="axial binding residue" evidence="7">
    <location>
        <position position="278"/>
    </location>
    <ligand>
        <name>heme</name>
        <dbReference type="ChEBI" id="CHEBI:30413"/>
    </ligand>
    <ligandPart>
        <name>Fe</name>
        <dbReference type="ChEBI" id="CHEBI:18248"/>
    </ligandPart>
</feature>
<dbReference type="AlphaFoldDB" id="A0A9W8ZJ30"/>
<dbReference type="GO" id="GO:0005506">
    <property type="term" value="F:iron ion binding"/>
    <property type="evidence" value="ECO:0007669"/>
    <property type="project" value="InterPro"/>
</dbReference>
<dbReference type="GO" id="GO:0016705">
    <property type="term" value="F:oxidoreductase activity, acting on paired donors, with incorporation or reduction of molecular oxygen"/>
    <property type="evidence" value="ECO:0007669"/>
    <property type="project" value="InterPro"/>
</dbReference>
<accession>A0A9W8ZJ30</accession>
<evidence type="ECO:0000256" key="6">
    <source>
        <dbReference type="ARBA" id="ARBA00023033"/>
    </source>
</evidence>